<evidence type="ECO:0000256" key="4">
    <source>
        <dbReference type="ARBA" id="ARBA00011881"/>
    </source>
</evidence>
<keyword evidence="6 14" id="KW-0276">Fatty acid metabolism</keyword>
<keyword evidence="10 14" id="KW-0275">Fatty acid biosynthesis</keyword>
<evidence type="ECO:0000256" key="11">
    <source>
        <dbReference type="ARBA" id="ARBA00048508"/>
    </source>
</evidence>
<dbReference type="PRINTS" id="PR00081">
    <property type="entry name" value="GDHRDH"/>
</dbReference>
<dbReference type="NCBIfam" id="NF004197">
    <property type="entry name" value="PRK05653.1-1"/>
    <property type="match status" value="1"/>
</dbReference>
<dbReference type="SMART" id="SM00822">
    <property type="entry name" value="PKS_KR"/>
    <property type="match status" value="1"/>
</dbReference>
<keyword evidence="17" id="KW-1185">Reference proteome</keyword>
<keyword evidence="5 14" id="KW-0444">Lipid biosynthesis</keyword>
<dbReference type="InterPro" id="IPR011284">
    <property type="entry name" value="3oxo_ACP_reduc"/>
</dbReference>
<dbReference type="NCBIfam" id="NF009466">
    <property type="entry name" value="PRK12826.1-2"/>
    <property type="match status" value="1"/>
</dbReference>
<evidence type="ECO:0000313" key="16">
    <source>
        <dbReference type="EMBL" id="MCK8487613.1"/>
    </source>
</evidence>
<evidence type="ECO:0000313" key="17">
    <source>
        <dbReference type="Proteomes" id="UP001139534"/>
    </source>
</evidence>
<comment type="pathway">
    <text evidence="2 14">Lipid metabolism; fatty acid biosynthesis.</text>
</comment>
<evidence type="ECO:0000256" key="10">
    <source>
        <dbReference type="ARBA" id="ARBA00023160"/>
    </source>
</evidence>
<comment type="catalytic activity">
    <reaction evidence="11 14">
        <text>a (3R)-hydroxyacyl-[ACP] + NADP(+) = a 3-oxoacyl-[ACP] + NADPH + H(+)</text>
        <dbReference type="Rhea" id="RHEA:17397"/>
        <dbReference type="Rhea" id="RHEA-COMP:9916"/>
        <dbReference type="Rhea" id="RHEA-COMP:9945"/>
        <dbReference type="ChEBI" id="CHEBI:15378"/>
        <dbReference type="ChEBI" id="CHEBI:57783"/>
        <dbReference type="ChEBI" id="CHEBI:58349"/>
        <dbReference type="ChEBI" id="CHEBI:78776"/>
        <dbReference type="ChEBI" id="CHEBI:78827"/>
        <dbReference type="EC" id="1.1.1.100"/>
    </reaction>
</comment>
<keyword evidence="7 13" id="KW-0521">NADP</keyword>
<feature type="domain" description="Ketoreductase" evidence="15">
    <location>
        <begin position="8"/>
        <end position="188"/>
    </location>
</feature>
<dbReference type="SUPFAM" id="SSF51735">
    <property type="entry name" value="NAD(P)-binding Rossmann-fold domains"/>
    <property type="match status" value="1"/>
</dbReference>
<dbReference type="InterPro" id="IPR002347">
    <property type="entry name" value="SDR_fam"/>
</dbReference>
<feature type="binding site" evidence="13">
    <location>
        <begin position="157"/>
        <end position="161"/>
    </location>
    <ligand>
        <name>NADP(+)</name>
        <dbReference type="ChEBI" id="CHEBI:58349"/>
    </ligand>
</feature>
<reference evidence="16" key="1">
    <citation type="submission" date="2022-04" db="EMBL/GenBank/DDBJ databases">
        <authorList>
            <person name="Seo M.-J."/>
        </authorList>
    </citation>
    <scope>NUCLEOTIDE SEQUENCE</scope>
    <source>
        <strain evidence="16">MBLB2552</strain>
    </source>
</reference>
<dbReference type="NCBIfam" id="NF005559">
    <property type="entry name" value="PRK07231.1"/>
    <property type="match status" value="1"/>
</dbReference>
<dbReference type="CDD" id="cd05333">
    <property type="entry name" value="BKR_SDR_c"/>
    <property type="match status" value="1"/>
</dbReference>
<evidence type="ECO:0000256" key="7">
    <source>
        <dbReference type="ARBA" id="ARBA00022857"/>
    </source>
</evidence>
<evidence type="ECO:0000256" key="12">
    <source>
        <dbReference type="PIRSR" id="PIRSR611284-1"/>
    </source>
</evidence>
<dbReference type="FunFam" id="3.40.50.720:FF:000037">
    <property type="entry name" value="3-oxoacyl-[acyl-carrier-protein] reductase FabG"/>
    <property type="match status" value="1"/>
</dbReference>
<keyword evidence="9 14" id="KW-0443">Lipid metabolism</keyword>
<comment type="subunit">
    <text evidence="4 14">Homotetramer.</text>
</comment>
<dbReference type="AlphaFoldDB" id="A0A9X1Y1F1"/>
<dbReference type="Gene3D" id="3.40.50.720">
    <property type="entry name" value="NAD(P)-binding Rossmann-like Domain"/>
    <property type="match status" value="1"/>
</dbReference>
<comment type="similarity">
    <text evidence="3 14">Belongs to the short-chain dehydrogenases/reductases (SDR) family.</text>
</comment>
<dbReference type="Pfam" id="PF13561">
    <property type="entry name" value="adh_short_C2"/>
    <property type="match status" value="1"/>
</dbReference>
<feature type="binding site" evidence="13">
    <location>
        <begin position="14"/>
        <end position="17"/>
    </location>
    <ligand>
        <name>NADP(+)</name>
        <dbReference type="ChEBI" id="CHEBI:58349"/>
    </ligand>
</feature>
<evidence type="ECO:0000256" key="1">
    <source>
        <dbReference type="ARBA" id="ARBA00002607"/>
    </source>
</evidence>
<comment type="function">
    <text evidence="1 14">Catalyzes the NADPH-dependent reduction of beta-ketoacyl-ACP substrates to beta-hydroxyacyl-ACP products, the first reductive step in the elongation cycle of fatty acid biosynthesis.</text>
</comment>
<evidence type="ECO:0000256" key="14">
    <source>
        <dbReference type="RuleBase" id="RU366074"/>
    </source>
</evidence>
<evidence type="ECO:0000256" key="8">
    <source>
        <dbReference type="ARBA" id="ARBA00023002"/>
    </source>
</evidence>
<keyword evidence="8 14" id="KW-0560">Oxidoreductase</keyword>
<accession>A0A9X1Y1F1</accession>
<dbReference type="GO" id="GO:0051287">
    <property type="term" value="F:NAD binding"/>
    <property type="evidence" value="ECO:0007669"/>
    <property type="project" value="UniProtKB-UniRule"/>
</dbReference>
<dbReference type="GO" id="GO:0004316">
    <property type="term" value="F:3-oxoacyl-[acyl-carrier-protein] reductase (NADPH) activity"/>
    <property type="evidence" value="ECO:0007669"/>
    <property type="project" value="UniProtKB-UniRule"/>
</dbReference>
<evidence type="ECO:0000256" key="2">
    <source>
        <dbReference type="ARBA" id="ARBA00005194"/>
    </source>
</evidence>
<evidence type="ECO:0000256" key="5">
    <source>
        <dbReference type="ARBA" id="ARBA00022516"/>
    </source>
</evidence>
<dbReference type="InterPro" id="IPR036291">
    <property type="entry name" value="NAD(P)-bd_dom_sf"/>
</dbReference>
<dbReference type="GO" id="GO:0006633">
    <property type="term" value="P:fatty acid biosynthetic process"/>
    <property type="evidence" value="ECO:0007669"/>
    <property type="project" value="UniProtKB-KW"/>
</dbReference>
<evidence type="ECO:0000259" key="15">
    <source>
        <dbReference type="SMART" id="SM00822"/>
    </source>
</evidence>
<proteinExistence type="inferred from homology"/>
<protein>
    <recommendedName>
        <fullName evidence="14">3-oxoacyl-[acyl-carrier-protein] reductase</fullName>
        <ecNumber evidence="14">1.1.1.100</ecNumber>
    </recommendedName>
</protein>
<feature type="binding site" evidence="13">
    <location>
        <position position="190"/>
    </location>
    <ligand>
        <name>NADP(+)</name>
        <dbReference type="ChEBI" id="CHEBI:58349"/>
    </ligand>
</feature>
<organism evidence="16 17">
    <name type="scientific">Paenibacillus mellifer</name>
    <dbReference type="NCBI Taxonomy" id="2937794"/>
    <lineage>
        <taxon>Bacteria</taxon>
        <taxon>Bacillati</taxon>
        <taxon>Bacillota</taxon>
        <taxon>Bacilli</taxon>
        <taxon>Bacillales</taxon>
        <taxon>Paenibacillaceae</taxon>
        <taxon>Paenibacillus</taxon>
    </lineage>
</organism>
<dbReference type="InterPro" id="IPR057326">
    <property type="entry name" value="KR_dom"/>
</dbReference>
<gene>
    <name evidence="16" type="primary">fabG</name>
    <name evidence="16" type="ORF">M0651_10555</name>
</gene>
<dbReference type="RefSeq" id="WP_248551710.1">
    <property type="nucleotide sequence ID" value="NZ_JALPRK010000008.1"/>
</dbReference>
<feature type="binding site" evidence="13">
    <location>
        <position position="92"/>
    </location>
    <ligand>
        <name>NADP(+)</name>
        <dbReference type="ChEBI" id="CHEBI:58349"/>
    </ligand>
</feature>
<dbReference type="NCBIfam" id="NF004199">
    <property type="entry name" value="PRK05653.1-4"/>
    <property type="match status" value="1"/>
</dbReference>
<dbReference type="EC" id="1.1.1.100" evidence="14"/>
<dbReference type="InterPro" id="IPR050259">
    <property type="entry name" value="SDR"/>
</dbReference>
<dbReference type="PANTHER" id="PTHR42879:SF2">
    <property type="entry name" value="3-OXOACYL-[ACYL-CARRIER-PROTEIN] REDUCTASE FABG"/>
    <property type="match status" value="1"/>
</dbReference>
<sequence length="249" mass="26358">MSKPLQGKTALVTGASRGIGRSIALALAEAGADVVVNYAGNEEAAARVVSEIEALGVKAYAAKAHVGSSEQFEEMVKSVLEAWGRIDILVNNAGITRDNLIMRMKEEEFDQVIETNLKGVFNGIKAVTRPMMKQRSGRIINISSVVGVLGNAGQANYVAAKAGVIGLTKSSARELASRGITVNCVAPGFIDTDMTGELPEEYRQKLLGDIPLARLGQPEEIASVVLFLASDSAAYMTGQTLHVDGGMYM</sequence>
<evidence type="ECO:0000256" key="9">
    <source>
        <dbReference type="ARBA" id="ARBA00023098"/>
    </source>
</evidence>
<evidence type="ECO:0000256" key="3">
    <source>
        <dbReference type="ARBA" id="ARBA00006484"/>
    </source>
</evidence>
<dbReference type="PANTHER" id="PTHR42879">
    <property type="entry name" value="3-OXOACYL-(ACYL-CARRIER-PROTEIN) REDUCTASE"/>
    <property type="match status" value="1"/>
</dbReference>
<evidence type="ECO:0000256" key="6">
    <source>
        <dbReference type="ARBA" id="ARBA00022832"/>
    </source>
</evidence>
<name>A0A9X1Y1F1_9BACL</name>
<feature type="active site" description="Proton acceptor" evidence="12">
    <location>
        <position position="157"/>
    </location>
</feature>
<dbReference type="NCBIfam" id="NF009464">
    <property type="entry name" value="PRK12824.1"/>
    <property type="match status" value="1"/>
</dbReference>
<dbReference type="PRINTS" id="PR00080">
    <property type="entry name" value="SDRFAMILY"/>
</dbReference>
<comment type="caution">
    <text evidence="16">The sequence shown here is derived from an EMBL/GenBank/DDBJ whole genome shotgun (WGS) entry which is preliminary data.</text>
</comment>
<evidence type="ECO:0000256" key="13">
    <source>
        <dbReference type="PIRSR" id="PIRSR611284-2"/>
    </source>
</evidence>
<dbReference type="EMBL" id="JALPRK010000008">
    <property type="protein sequence ID" value="MCK8487613.1"/>
    <property type="molecule type" value="Genomic_DNA"/>
</dbReference>
<dbReference type="Proteomes" id="UP001139534">
    <property type="component" value="Unassembled WGS sequence"/>
</dbReference>
<dbReference type="NCBIfam" id="TIGR01830">
    <property type="entry name" value="3oxo_ACP_reduc"/>
    <property type="match status" value="1"/>
</dbReference>